<protein>
    <submittedName>
        <fullName evidence="2">Uncharacterized protein</fullName>
    </submittedName>
</protein>
<accession>A0AAE1FNX0</accession>
<evidence type="ECO:0000313" key="3">
    <source>
        <dbReference type="Proteomes" id="UP001286313"/>
    </source>
</evidence>
<dbReference type="AlphaFoldDB" id="A0AAE1FNX0"/>
<feature type="transmembrane region" description="Helical" evidence="1">
    <location>
        <begin position="266"/>
        <end position="287"/>
    </location>
</feature>
<keyword evidence="1" id="KW-1133">Transmembrane helix</keyword>
<keyword evidence="1" id="KW-0812">Transmembrane</keyword>
<keyword evidence="1" id="KW-0472">Membrane</keyword>
<keyword evidence="3" id="KW-1185">Reference proteome</keyword>
<dbReference type="Proteomes" id="UP001286313">
    <property type="component" value="Unassembled WGS sequence"/>
</dbReference>
<dbReference type="EMBL" id="JAWQEG010001703">
    <property type="protein sequence ID" value="KAK3877264.1"/>
    <property type="molecule type" value="Genomic_DNA"/>
</dbReference>
<name>A0AAE1FNX0_PETCI</name>
<gene>
    <name evidence="2" type="ORF">Pcinc_018019</name>
</gene>
<evidence type="ECO:0000256" key="1">
    <source>
        <dbReference type="SAM" id="Phobius"/>
    </source>
</evidence>
<evidence type="ECO:0000313" key="2">
    <source>
        <dbReference type="EMBL" id="KAK3877264.1"/>
    </source>
</evidence>
<reference evidence="2" key="1">
    <citation type="submission" date="2023-10" db="EMBL/GenBank/DDBJ databases">
        <title>Genome assemblies of two species of porcelain crab, Petrolisthes cinctipes and Petrolisthes manimaculis (Anomura: Porcellanidae).</title>
        <authorList>
            <person name="Angst P."/>
        </authorList>
    </citation>
    <scope>NUCLEOTIDE SEQUENCE</scope>
    <source>
        <strain evidence="2">PB745_01</strain>
        <tissue evidence="2">Gill</tissue>
    </source>
</reference>
<sequence length="356" mass="39991">MGITHYQTSGFRHDLLDGCYVEKNKEYGTFSDNITLHFYPDFGEMDKGGAATIAFKIKNHEHKYIHGDYNNKKWRTLNLFLGGESPSVTLDGKDITSNIHPKFSNNTAPHKLSRVTFTTEGLFSYMDCPEETPIFKMTKDKKVIPTSVSPGRMTFKLFSPEANVDFFFVGEERLCRTGEKVVLVNSTNQERCDELFSKTQGDNDQIMFTVDSDGETANSFQAKELDGVIYLMQYLKDGLPIDTHVDLPLSASSTENPPICVPSERLGVYLGGAIIILVFSAFVGFLVGRYCCVRRYKDTAALINLEGTDPGMAMETRNPGLTNSYTEVNDIYVAYTPPATSYTEVNDIYESYVRPR</sequence>
<proteinExistence type="predicted"/>
<comment type="caution">
    <text evidence="2">The sequence shown here is derived from an EMBL/GenBank/DDBJ whole genome shotgun (WGS) entry which is preliminary data.</text>
</comment>
<organism evidence="2 3">
    <name type="scientific">Petrolisthes cinctipes</name>
    <name type="common">Flat porcelain crab</name>
    <dbReference type="NCBI Taxonomy" id="88211"/>
    <lineage>
        <taxon>Eukaryota</taxon>
        <taxon>Metazoa</taxon>
        <taxon>Ecdysozoa</taxon>
        <taxon>Arthropoda</taxon>
        <taxon>Crustacea</taxon>
        <taxon>Multicrustacea</taxon>
        <taxon>Malacostraca</taxon>
        <taxon>Eumalacostraca</taxon>
        <taxon>Eucarida</taxon>
        <taxon>Decapoda</taxon>
        <taxon>Pleocyemata</taxon>
        <taxon>Anomura</taxon>
        <taxon>Galatheoidea</taxon>
        <taxon>Porcellanidae</taxon>
        <taxon>Petrolisthes</taxon>
    </lineage>
</organism>